<dbReference type="GO" id="GO:0004222">
    <property type="term" value="F:metalloendopeptidase activity"/>
    <property type="evidence" value="ECO:0007669"/>
    <property type="project" value="InterPro"/>
</dbReference>
<dbReference type="EMBL" id="JANUCT010000001">
    <property type="protein sequence ID" value="MCS3902209.1"/>
    <property type="molecule type" value="Genomic_DNA"/>
</dbReference>
<dbReference type="GO" id="GO:0005524">
    <property type="term" value="F:ATP binding"/>
    <property type="evidence" value="ECO:0007669"/>
    <property type="project" value="InterPro"/>
</dbReference>
<name>A0AAE3HH52_9GAMM</name>
<dbReference type="Proteomes" id="UP001204445">
    <property type="component" value="Unassembled WGS sequence"/>
</dbReference>
<gene>
    <name evidence="1" type="ORF">J2T55_000201</name>
</gene>
<organism evidence="1 2">
    <name type="scientific">Methylohalomonas lacus</name>
    <dbReference type="NCBI Taxonomy" id="398773"/>
    <lineage>
        <taxon>Bacteria</taxon>
        <taxon>Pseudomonadati</taxon>
        <taxon>Pseudomonadota</taxon>
        <taxon>Gammaproteobacteria</taxon>
        <taxon>Methylohalomonadales</taxon>
        <taxon>Methylohalomonadaceae</taxon>
        <taxon>Methylohalomonas</taxon>
    </lineage>
</organism>
<dbReference type="AlphaFoldDB" id="A0AAE3HH52"/>
<dbReference type="GO" id="GO:0006508">
    <property type="term" value="P:proteolysis"/>
    <property type="evidence" value="ECO:0007669"/>
    <property type="project" value="InterPro"/>
</dbReference>
<reference evidence="1" key="1">
    <citation type="submission" date="2022-08" db="EMBL/GenBank/DDBJ databases">
        <title>Genomic Encyclopedia of Type Strains, Phase III (KMG-III): the genomes of soil and plant-associated and newly described type strains.</title>
        <authorList>
            <person name="Whitman W."/>
        </authorList>
    </citation>
    <scope>NUCLEOTIDE SEQUENCE</scope>
    <source>
        <strain evidence="1">HMT 1</strain>
    </source>
</reference>
<dbReference type="InterPro" id="IPR037219">
    <property type="entry name" value="Peptidase_M41-like"/>
</dbReference>
<comment type="caution">
    <text evidence="1">The sequence shown here is derived from an EMBL/GenBank/DDBJ whole genome shotgun (WGS) entry which is preliminary data.</text>
</comment>
<accession>A0AAE3HH52</accession>
<evidence type="ECO:0000313" key="2">
    <source>
        <dbReference type="Proteomes" id="UP001204445"/>
    </source>
</evidence>
<protein>
    <recommendedName>
        <fullName evidence="3">Peptidase M41 domain-containing protein</fullName>
    </recommendedName>
</protein>
<sequence>MERSRQGYVDIELTAWHEAAHAVVALHHRRPVQDIRVSTRLPGDGCTRLGPRMRWPVFEPTPGNIRAVWLQTLAKYQADIRIFLAGPLAEAKLLATPLRSLGARSDLQRAERCHDFLVDAYRYLSRYCALPKPLPADWLACERRYTRRLVARPRHWQAIGAVAAALLRQRQVHAVELTALIQSALDSHRSDRTMGLFMS</sequence>
<proteinExistence type="predicted"/>
<keyword evidence="2" id="KW-1185">Reference proteome</keyword>
<dbReference type="GO" id="GO:0004176">
    <property type="term" value="F:ATP-dependent peptidase activity"/>
    <property type="evidence" value="ECO:0007669"/>
    <property type="project" value="InterPro"/>
</dbReference>
<evidence type="ECO:0008006" key="3">
    <source>
        <dbReference type="Google" id="ProtNLM"/>
    </source>
</evidence>
<evidence type="ECO:0000313" key="1">
    <source>
        <dbReference type="EMBL" id="MCS3902209.1"/>
    </source>
</evidence>
<dbReference type="SUPFAM" id="SSF140990">
    <property type="entry name" value="FtsH protease domain-like"/>
    <property type="match status" value="1"/>
</dbReference>
<dbReference type="Gene3D" id="1.20.58.760">
    <property type="entry name" value="Peptidase M41"/>
    <property type="match status" value="1"/>
</dbReference>